<dbReference type="InterPro" id="IPR001138">
    <property type="entry name" value="Zn2Cys6_DnaBD"/>
</dbReference>
<evidence type="ECO:0000256" key="3">
    <source>
        <dbReference type="ARBA" id="ARBA00023242"/>
    </source>
</evidence>
<evidence type="ECO:0000256" key="2">
    <source>
        <dbReference type="ARBA" id="ARBA00022723"/>
    </source>
</evidence>
<dbReference type="Pfam" id="PF00172">
    <property type="entry name" value="Zn_clus"/>
    <property type="match status" value="1"/>
</dbReference>
<keyword evidence="2" id="KW-0479">Metal-binding</keyword>
<dbReference type="OrthoDB" id="762982at2759"/>
<evidence type="ECO:0000313" key="6">
    <source>
        <dbReference type="EMBL" id="PMD23700.1"/>
    </source>
</evidence>
<feature type="domain" description="Zn(2)-C6 fungal-type" evidence="5">
    <location>
        <begin position="24"/>
        <end position="57"/>
    </location>
</feature>
<dbReference type="InterPro" id="IPR050613">
    <property type="entry name" value="Sec_Metabolite_Reg"/>
</dbReference>
<keyword evidence="3" id="KW-0539">Nucleus</keyword>
<dbReference type="GO" id="GO:0000981">
    <property type="term" value="F:DNA-binding transcription factor activity, RNA polymerase II-specific"/>
    <property type="evidence" value="ECO:0007669"/>
    <property type="project" value="InterPro"/>
</dbReference>
<proteinExistence type="predicted"/>
<dbReference type="Gene3D" id="4.10.240.10">
    <property type="entry name" value="Zn(2)-C6 fungal-type DNA-binding domain"/>
    <property type="match status" value="1"/>
</dbReference>
<evidence type="ECO:0000313" key="7">
    <source>
        <dbReference type="Proteomes" id="UP000235672"/>
    </source>
</evidence>
<evidence type="ECO:0000256" key="1">
    <source>
        <dbReference type="ARBA" id="ARBA00004123"/>
    </source>
</evidence>
<name>A0A2J6QBP9_9HELO</name>
<dbReference type="SMART" id="SM00906">
    <property type="entry name" value="Fungal_trans"/>
    <property type="match status" value="1"/>
</dbReference>
<dbReference type="AlphaFoldDB" id="A0A2J6QBP9"/>
<dbReference type="InterPro" id="IPR007219">
    <property type="entry name" value="XnlR_reg_dom"/>
</dbReference>
<dbReference type="SUPFAM" id="SSF57701">
    <property type="entry name" value="Zn2/Cys6 DNA-binding domain"/>
    <property type="match status" value="1"/>
</dbReference>
<protein>
    <recommendedName>
        <fullName evidence="5">Zn(2)-C6 fungal-type domain-containing protein</fullName>
    </recommendedName>
</protein>
<comment type="subcellular location">
    <subcellularLocation>
        <location evidence="1">Nucleus</location>
    </subcellularLocation>
</comment>
<keyword evidence="7" id="KW-1185">Reference proteome</keyword>
<dbReference type="STRING" id="1745343.A0A2J6QBP9"/>
<dbReference type="CDD" id="cd00067">
    <property type="entry name" value="GAL4"/>
    <property type="match status" value="1"/>
</dbReference>
<dbReference type="GO" id="GO:0003677">
    <property type="term" value="F:DNA binding"/>
    <property type="evidence" value="ECO:0007669"/>
    <property type="project" value="InterPro"/>
</dbReference>
<dbReference type="InterPro" id="IPR036864">
    <property type="entry name" value="Zn2-C6_fun-type_DNA-bd_sf"/>
</dbReference>
<dbReference type="EMBL" id="KZ613474">
    <property type="protein sequence ID" value="PMD23700.1"/>
    <property type="molecule type" value="Genomic_DNA"/>
</dbReference>
<dbReference type="PROSITE" id="PS50048">
    <property type="entry name" value="ZN2_CY6_FUNGAL_2"/>
    <property type="match status" value="1"/>
</dbReference>
<feature type="region of interest" description="Disordered" evidence="4">
    <location>
        <begin position="155"/>
        <end position="185"/>
    </location>
</feature>
<dbReference type="Pfam" id="PF04082">
    <property type="entry name" value="Fungal_trans"/>
    <property type="match status" value="1"/>
</dbReference>
<dbReference type="GO" id="GO:0008270">
    <property type="term" value="F:zinc ion binding"/>
    <property type="evidence" value="ECO:0007669"/>
    <property type="project" value="InterPro"/>
</dbReference>
<reference evidence="6 7" key="1">
    <citation type="submission" date="2016-05" db="EMBL/GenBank/DDBJ databases">
        <title>A degradative enzymes factory behind the ericoid mycorrhizal symbiosis.</title>
        <authorList>
            <consortium name="DOE Joint Genome Institute"/>
            <person name="Martino E."/>
            <person name="Morin E."/>
            <person name="Grelet G."/>
            <person name="Kuo A."/>
            <person name="Kohler A."/>
            <person name="Daghino S."/>
            <person name="Barry K."/>
            <person name="Choi C."/>
            <person name="Cichocki N."/>
            <person name="Clum A."/>
            <person name="Copeland A."/>
            <person name="Hainaut M."/>
            <person name="Haridas S."/>
            <person name="Labutti K."/>
            <person name="Lindquist E."/>
            <person name="Lipzen A."/>
            <person name="Khouja H.-R."/>
            <person name="Murat C."/>
            <person name="Ohm R."/>
            <person name="Olson A."/>
            <person name="Spatafora J."/>
            <person name="Veneault-Fourrey C."/>
            <person name="Henrissat B."/>
            <person name="Grigoriev I."/>
            <person name="Martin F."/>
            <person name="Perotto S."/>
        </authorList>
    </citation>
    <scope>NUCLEOTIDE SEQUENCE [LARGE SCALE GENOMIC DNA]</scope>
    <source>
        <strain evidence="6 7">UAMH 7357</strain>
    </source>
</reference>
<dbReference type="PANTHER" id="PTHR31001:SF49">
    <property type="entry name" value="ZN(II)2CYS6 TRANSCRIPTION FACTOR (EUROFUNG)"/>
    <property type="match status" value="1"/>
</dbReference>
<evidence type="ECO:0000256" key="4">
    <source>
        <dbReference type="SAM" id="MobiDB-lite"/>
    </source>
</evidence>
<dbReference type="Proteomes" id="UP000235672">
    <property type="component" value="Unassembled WGS sequence"/>
</dbReference>
<gene>
    <name evidence="6" type="ORF">NA56DRAFT_746717</name>
</gene>
<dbReference type="PANTHER" id="PTHR31001">
    <property type="entry name" value="UNCHARACTERIZED TRANSCRIPTIONAL REGULATORY PROTEIN"/>
    <property type="match status" value="1"/>
</dbReference>
<accession>A0A2J6QBP9</accession>
<dbReference type="SMART" id="SM00066">
    <property type="entry name" value="GAL4"/>
    <property type="match status" value="1"/>
</dbReference>
<organism evidence="6 7">
    <name type="scientific">Hyaloscypha hepaticicola</name>
    <dbReference type="NCBI Taxonomy" id="2082293"/>
    <lineage>
        <taxon>Eukaryota</taxon>
        <taxon>Fungi</taxon>
        <taxon>Dikarya</taxon>
        <taxon>Ascomycota</taxon>
        <taxon>Pezizomycotina</taxon>
        <taxon>Leotiomycetes</taxon>
        <taxon>Helotiales</taxon>
        <taxon>Hyaloscyphaceae</taxon>
        <taxon>Hyaloscypha</taxon>
    </lineage>
</organism>
<sequence length="735" mass="83849">MDLSKRPGSRANGQRLTRRRVPLSCVACRVRKLKCNREKPCQNCIVRGESNAASCTYAEKVERKNPAKSNPRSDAEDMRKRLNRLESSILSMISTGEKPSNLKTNNEMNLEEVNNTTEPLDQAGGQRISVDTRSTHWDAILHDLGAMKDAWSEENDKIELSSGSHSPANNKDHRPSLLSGLTQPPDRSTIVASIPSREATDKLVTRFFQSYNPATPAKYVIHKATFLKQYNKHWVDPSKTKIIWIGLLFAIITIAMQSYTRTDEVPPEYQGTSPALIQLYRVRTAQCLTIANLTKPVDFMIETLYLYANIEYVDERDGDMGTYLLSGTMMRLALQQGYHRDPSHFPNLSVFQGEMRRRIWSAVNQHDLLFSIQIGLPKCIRYAECDTQSPSNLHEEELYEDMKELPPSRPVSEDTEICYQVVKLQIMRAYGYVTEFLNVLESQSYEEVLKLDVKLMEAKANIPSHLQLRTLEEMANDPPYRVMERFIMQLFYNKAICLLHRSYWNCVPSEVSRNSWFYSRESCVNSSMALLDHQATMHRAAQPGGLLQTMKWYHFPITNHDFLLAAMILCLDLMSILQHDSPYVCECFISETEKFQAIQRSRSIWAEVIDDCRDARRAVSILTSVLNKLSTTKEEQTRAANTSETNDILSASATNPNVDSLRYSPYFTDQFGLGIPLIGDQPTEADFHMEGDFLETLGSDLTVPGDFNWGVWDQALGQKTVCRFWKSPSGHFQTT</sequence>
<dbReference type="GO" id="GO:0005634">
    <property type="term" value="C:nucleus"/>
    <property type="evidence" value="ECO:0007669"/>
    <property type="project" value="UniProtKB-SubCell"/>
</dbReference>
<dbReference type="CDD" id="cd12148">
    <property type="entry name" value="fungal_TF_MHR"/>
    <property type="match status" value="1"/>
</dbReference>
<evidence type="ECO:0000259" key="5">
    <source>
        <dbReference type="PROSITE" id="PS50048"/>
    </source>
</evidence>
<dbReference type="GO" id="GO:0006351">
    <property type="term" value="P:DNA-templated transcription"/>
    <property type="evidence" value="ECO:0007669"/>
    <property type="project" value="InterPro"/>
</dbReference>